<feature type="domain" description="ABC transmembrane type-1" evidence="14">
    <location>
        <begin position="1"/>
        <end position="188"/>
    </location>
</feature>
<evidence type="ECO:0000256" key="6">
    <source>
        <dbReference type="ARBA" id="ARBA00022801"/>
    </source>
</evidence>
<keyword evidence="3" id="KW-0813">Transport</keyword>
<evidence type="ECO:0000259" key="13">
    <source>
        <dbReference type="PROSITE" id="PS50893"/>
    </source>
</evidence>
<keyword evidence="8" id="KW-1278">Translocase</keyword>
<evidence type="ECO:0000259" key="14">
    <source>
        <dbReference type="PROSITE" id="PS50929"/>
    </source>
</evidence>
<dbReference type="InterPro" id="IPR003439">
    <property type="entry name" value="ABC_transporter-like_ATP-bd"/>
</dbReference>
<dbReference type="InterPro" id="IPR017871">
    <property type="entry name" value="ABC_transporter-like_CS"/>
</dbReference>
<accession>A0A914WLK8</accession>
<keyword evidence="5" id="KW-0547">Nucleotide-binding</keyword>
<dbReference type="GO" id="GO:0005324">
    <property type="term" value="F:long-chain fatty acid transmembrane transporter activity"/>
    <property type="evidence" value="ECO:0007669"/>
    <property type="project" value="TreeGrafter"/>
</dbReference>
<sequence>MIRFFESNLGLAFRSRLTEHAYKQYFKDQTYYRVSNLDGRLANADQCLTEDVTMFSQSVAHLYSHLTKPIFDIVLISGTLFGWANRRGTGSIIYLPIIMASAVITVTARILKRISPRFGHMVAEEARLKGHLRYLHSRVITNSEEIAFYGGHQAENNQLNKAFAALKEQMSFIYRKRILYIMMEQFLMKYVWSGTGMVMIAIPILTAEYTSPQQNALLDDEPDGGVSERTRAFATSKNLLYSAADAVERLMTSYKDITELAGYTSRVWEMFSVFEDVKQGKYIRTTVSGEGADVGGKRGERFDTSTIQGVQYESAGGIHLKNVPIVTPNGDVVVRNMTAEIPPGMHLLITGPNGCGKSSLFRILGGLWPVYRGTVERPPKSSMYYIPQRPYMTLGTLRDQVIYPDTVAQMRRKGVVDDELAAILEIVHLSPIVEREGGWSARNDWMDVLSGGEKQRMGLARVFYHRPLFALLDECTSAVSIDVEGSIYQAIKDAGITLLTVTHRPSLWKFHTHILQFDGEGGWKMEQLGASFTQQRLTFVEEKKQLETQLAAVPKLRDRLNELCTILGEDVTQDAVEDMTASD</sequence>
<keyword evidence="15" id="KW-1185">Reference proteome</keyword>
<evidence type="ECO:0000256" key="9">
    <source>
        <dbReference type="ARBA" id="ARBA00022989"/>
    </source>
</evidence>
<dbReference type="InterPro" id="IPR011527">
    <property type="entry name" value="ABC1_TM_dom"/>
</dbReference>
<dbReference type="GO" id="GO:0042760">
    <property type="term" value="P:very long-chain fatty acid catabolic process"/>
    <property type="evidence" value="ECO:0007669"/>
    <property type="project" value="TreeGrafter"/>
</dbReference>
<keyword evidence="7" id="KW-0067">ATP-binding</keyword>
<keyword evidence="9 12" id="KW-1133">Transmembrane helix</keyword>
<dbReference type="FunFam" id="3.40.50.300:FF:000800">
    <property type="entry name" value="ATP-binding cassette sub-family D member 1"/>
    <property type="match status" value="1"/>
</dbReference>
<dbReference type="PROSITE" id="PS50893">
    <property type="entry name" value="ABC_TRANSPORTER_2"/>
    <property type="match status" value="1"/>
</dbReference>
<dbReference type="Pfam" id="PF06472">
    <property type="entry name" value="ABC_membrane_2"/>
    <property type="match status" value="1"/>
</dbReference>
<dbReference type="Pfam" id="PF00005">
    <property type="entry name" value="ABC_tran"/>
    <property type="match status" value="1"/>
</dbReference>
<evidence type="ECO:0000256" key="1">
    <source>
        <dbReference type="ARBA" id="ARBA00004585"/>
    </source>
</evidence>
<feature type="transmembrane region" description="Helical" evidence="12">
    <location>
        <begin position="92"/>
        <end position="111"/>
    </location>
</feature>
<evidence type="ECO:0000256" key="5">
    <source>
        <dbReference type="ARBA" id="ARBA00022741"/>
    </source>
</evidence>
<evidence type="ECO:0000313" key="16">
    <source>
        <dbReference type="WBParaSite" id="PSAMB.scaffold4534size14298.g24557.t1"/>
    </source>
</evidence>
<dbReference type="PROSITE" id="PS50929">
    <property type="entry name" value="ABC_TM1F"/>
    <property type="match status" value="1"/>
</dbReference>
<dbReference type="PANTHER" id="PTHR11384:SF67">
    <property type="entry name" value="ATP-BINDING CASSETTE SUB-FAMILY D MEMBER 1"/>
    <property type="match status" value="1"/>
</dbReference>
<keyword evidence="10 12" id="KW-0472">Membrane</keyword>
<dbReference type="GO" id="GO:0016887">
    <property type="term" value="F:ATP hydrolysis activity"/>
    <property type="evidence" value="ECO:0007669"/>
    <property type="project" value="InterPro"/>
</dbReference>
<dbReference type="GO" id="GO:0005524">
    <property type="term" value="F:ATP binding"/>
    <property type="evidence" value="ECO:0007669"/>
    <property type="project" value="UniProtKB-KW"/>
</dbReference>
<dbReference type="GO" id="GO:0007031">
    <property type="term" value="P:peroxisome organization"/>
    <property type="evidence" value="ECO:0007669"/>
    <property type="project" value="TreeGrafter"/>
</dbReference>
<reference evidence="16" key="1">
    <citation type="submission" date="2022-11" db="UniProtKB">
        <authorList>
            <consortium name="WormBaseParasite"/>
        </authorList>
    </citation>
    <scope>IDENTIFICATION</scope>
</reference>
<dbReference type="InterPro" id="IPR003593">
    <property type="entry name" value="AAA+_ATPase"/>
</dbReference>
<dbReference type="PANTHER" id="PTHR11384">
    <property type="entry name" value="ATP-BINDING CASSETTE, SUB-FAMILY D MEMBER"/>
    <property type="match status" value="1"/>
</dbReference>
<evidence type="ECO:0000256" key="12">
    <source>
        <dbReference type="SAM" id="Phobius"/>
    </source>
</evidence>
<dbReference type="CDD" id="cd03223">
    <property type="entry name" value="ABCD_peroxisomal_ALDP"/>
    <property type="match status" value="1"/>
</dbReference>
<evidence type="ECO:0000256" key="3">
    <source>
        <dbReference type="ARBA" id="ARBA00022448"/>
    </source>
</evidence>
<name>A0A914WLK8_9BILA</name>
<proteinExistence type="inferred from homology"/>
<protein>
    <submittedName>
        <fullName evidence="16">Uncharacterized protein</fullName>
    </submittedName>
</protein>
<keyword evidence="6" id="KW-0378">Hydrolase</keyword>
<dbReference type="InterPro" id="IPR050835">
    <property type="entry name" value="ABC_transporter_sub-D"/>
</dbReference>
<evidence type="ECO:0000256" key="11">
    <source>
        <dbReference type="ARBA" id="ARBA00023140"/>
    </source>
</evidence>
<evidence type="ECO:0000313" key="15">
    <source>
        <dbReference type="Proteomes" id="UP000887566"/>
    </source>
</evidence>
<organism evidence="15 16">
    <name type="scientific">Plectus sambesii</name>
    <dbReference type="NCBI Taxonomy" id="2011161"/>
    <lineage>
        <taxon>Eukaryota</taxon>
        <taxon>Metazoa</taxon>
        <taxon>Ecdysozoa</taxon>
        <taxon>Nematoda</taxon>
        <taxon>Chromadorea</taxon>
        <taxon>Plectida</taxon>
        <taxon>Plectina</taxon>
        <taxon>Plectoidea</taxon>
        <taxon>Plectidae</taxon>
        <taxon>Plectus</taxon>
    </lineage>
</organism>
<dbReference type="WBParaSite" id="PSAMB.scaffold4534size14298.g24557.t1">
    <property type="protein sequence ID" value="PSAMB.scaffold4534size14298.g24557.t1"/>
    <property type="gene ID" value="PSAMB.scaffold4534size14298.g24557"/>
</dbReference>
<feature type="domain" description="ABC transporter" evidence="13">
    <location>
        <begin position="318"/>
        <end position="545"/>
    </location>
</feature>
<keyword evidence="4 12" id="KW-0812">Transmembrane</keyword>
<dbReference type="GO" id="GO:0006635">
    <property type="term" value="P:fatty acid beta-oxidation"/>
    <property type="evidence" value="ECO:0007669"/>
    <property type="project" value="TreeGrafter"/>
</dbReference>
<dbReference type="GO" id="GO:0005778">
    <property type="term" value="C:peroxisomal membrane"/>
    <property type="evidence" value="ECO:0007669"/>
    <property type="project" value="UniProtKB-SubCell"/>
</dbReference>
<dbReference type="InterPro" id="IPR027417">
    <property type="entry name" value="P-loop_NTPase"/>
</dbReference>
<dbReference type="SUPFAM" id="SSF52540">
    <property type="entry name" value="P-loop containing nucleoside triphosphate hydrolases"/>
    <property type="match status" value="1"/>
</dbReference>
<evidence type="ECO:0000256" key="8">
    <source>
        <dbReference type="ARBA" id="ARBA00022967"/>
    </source>
</evidence>
<comment type="similarity">
    <text evidence="2">Belongs to the ABC transporter superfamily. ABCD family. Peroxisomal fatty acyl CoA transporter (TC 3.A.1.203) subfamily.</text>
</comment>
<evidence type="ECO:0000256" key="10">
    <source>
        <dbReference type="ARBA" id="ARBA00023136"/>
    </source>
</evidence>
<dbReference type="PROSITE" id="PS00211">
    <property type="entry name" value="ABC_TRANSPORTER_1"/>
    <property type="match status" value="1"/>
</dbReference>
<evidence type="ECO:0000256" key="7">
    <source>
        <dbReference type="ARBA" id="ARBA00022840"/>
    </source>
</evidence>
<dbReference type="SMART" id="SM00382">
    <property type="entry name" value="AAA"/>
    <property type="match status" value="1"/>
</dbReference>
<dbReference type="AlphaFoldDB" id="A0A914WLK8"/>
<comment type="subcellular location">
    <subcellularLocation>
        <location evidence="1">Peroxisome membrane</location>
        <topology evidence="1">Multi-pass membrane protein</topology>
    </subcellularLocation>
</comment>
<dbReference type="Gene3D" id="3.40.50.300">
    <property type="entry name" value="P-loop containing nucleotide triphosphate hydrolases"/>
    <property type="match status" value="1"/>
</dbReference>
<dbReference type="GO" id="GO:0140359">
    <property type="term" value="F:ABC-type transporter activity"/>
    <property type="evidence" value="ECO:0007669"/>
    <property type="project" value="InterPro"/>
</dbReference>
<dbReference type="Proteomes" id="UP000887566">
    <property type="component" value="Unplaced"/>
</dbReference>
<feature type="transmembrane region" description="Helical" evidence="12">
    <location>
        <begin position="186"/>
        <end position="205"/>
    </location>
</feature>
<evidence type="ECO:0000256" key="2">
    <source>
        <dbReference type="ARBA" id="ARBA00008575"/>
    </source>
</evidence>
<dbReference type="GO" id="GO:0015910">
    <property type="term" value="P:long-chain fatty acid import into peroxisome"/>
    <property type="evidence" value="ECO:0007669"/>
    <property type="project" value="TreeGrafter"/>
</dbReference>
<keyword evidence="11" id="KW-0576">Peroxisome</keyword>
<evidence type="ECO:0000256" key="4">
    <source>
        <dbReference type="ARBA" id="ARBA00022692"/>
    </source>
</evidence>